<dbReference type="SMART" id="SM00910">
    <property type="entry name" value="HIRAN"/>
    <property type="match status" value="1"/>
</dbReference>
<dbReference type="InterPro" id="IPR014001">
    <property type="entry name" value="Helicase_ATP-bd"/>
</dbReference>
<evidence type="ECO:0000256" key="6">
    <source>
        <dbReference type="ARBA" id="ARBA00022806"/>
    </source>
</evidence>
<evidence type="ECO:0000256" key="9">
    <source>
        <dbReference type="ARBA" id="ARBA00023242"/>
    </source>
</evidence>
<dbReference type="GO" id="GO:0008094">
    <property type="term" value="F:ATP-dependent activity, acting on DNA"/>
    <property type="evidence" value="ECO:0007669"/>
    <property type="project" value="TreeGrafter"/>
</dbReference>
<evidence type="ECO:0000256" key="1">
    <source>
        <dbReference type="ARBA" id="ARBA00004123"/>
    </source>
</evidence>
<dbReference type="PANTHER" id="PTHR45626:SF17">
    <property type="entry name" value="HELICASE-LIKE TRANSCRIPTION FACTOR"/>
    <property type="match status" value="1"/>
</dbReference>
<dbReference type="AlphaFoldDB" id="A0A4Y7S5Y9"/>
<accession>A0A4Y7S5Y9</accession>
<feature type="compositionally biased region" description="Polar residues" evidence="10">
    <location>
        <begin position="19"/>
        <end position="32"/>
    </location>
</feature>
<dbReference type="Proteomes" id="UP000298030">
    <property type="component" value="Unassembled WGS sequence"/>
</dbReference>
<evidence type="ECO:0000256" key="10">
    <source>
        <dbReference type="SAM" id="MobiDB-lite"/>
    </source>
</evidence>
<gene>
    <name evidence="12" type="ORF">FA13DRAFT_1650493</name>
</gene>
<feature type="compositionally biased region" description="Polar residues" evidence="10">
    <location>
        <begin position="208"/>
        <end position="217"/>
    </location>
</feature>
<dbReference type="InterPro" id="IPR049730">
    <property type="entry name" value="SNF2/RAD54-like_C"/>
</dbReference>
<keyword evidence="6" id="KW-0347">Helicase</keyword>
<dbReference type="InterPro" id="IPR050628">
    <property type="entry name" value="SNF2_RAD54_helicase_TF"/>
</dbReference>
<proteinExistence type="predicted"/>
<dbReference type="InterPro" id="IPR038718">
    <property type="entry name" value="SNF2-like_sf"/>
</dbReference>
<keyword evidence="5" id="KW-0378">Hydrolase</keyword>
<feature type="region of interest" description="Disordered" evidence="10">
    <location>
        <begin position="669"/>
        <end position="715"/>
    </location>
</feature>
<keyword evidence="9" id="KW-0539">Nucleus</keyword>
<evidence type="ECO:0000256" key="3">
    <source>
        <dbReference type="ARBA" id="ARBA00022741"/>
    </source>
</evidence>
<keyword evidence="13" id="KW-1185">Reference proteome</keyword>
<evidence type="ECO:0000256" key="4">
    <source>
        <dbReference type="ARBA" id="ARBA00022771"/>
    </source>
</evidence>
<evidence type="ECO:0000256" key="8">
    <source>
        <dbReference type="ARBA" id="ARBA00022840"/>
    </source>
</evidence>
<dbReference type="GO" id="GO:0005634">
    <property type="term" value="C:nucleus"/>
    <property type="evidence" value="ECO:0007669"/>
    <property type="project" value="UniProtKB-SubCell"/>
</dbReference>
<dbReference type="Gene3D" id="3.40.50.300">
    <property type="entry name" value="P-loop containing nucleotide triphosphate hydrolases"/>
    <property type="match status" value="1"/>
</dbReference>
<organism evidence="12 13">
    <name type="scientific">Coprinellus micaceus</name>
    <name type="common">Glistening ink-cap mushroom</name>
    <name type="synonym">Coprinus micaceus</name>
    <dbReference type="NCBI Taxonomy" id="71717"/>
    <lineage>
        <taxon>Eukaryota</taxon>
        <taxon>Fungi</taxon>
        <taxon>Dikarya</taxon>
        <taxon>Basidiomycota</taxon>
        <taxon>Agaricomycotina</taxon>
        <taxon>Agaricomycetes</taxon>
        <taxon>Agaricomycetidae</taxon>
        <taxon>Agaricales</taxon>
        <taxon>Agaricineae</taxon>
        <taxon>Psathyrellaceae</taxon>
        <taxon>Coprinellus</taxon>
    </lineage>
</organism>
<dbReference type="PANTHER" id="PTHR45626">
    <property type="entry name" value="TRANSCRIPTION TERMINATION FACTOR 2-RELATED"/>
    <property type="match status" value="1"/>
</dbReference>
<dbReference type="GO" id="GO:0004386">
    <property type="term" value="F:helicase activity"/>
    <property type="evidence" value="ECO:0007669"/>
    <property type="project" value="UniProtKB-KW"/>
</dbReference>
<keyword evidence="7" id="KW-0862">Zinc</keyword>
<dbReference type="InterPro" id="IPR001650">
    <property type="entry name" value="Helicase_C-like"/>
</dbReference>
<keyword evidence="3" id="KW-0547">Nucleotide-binding</keyword>
<feature type="compositionally biased region" description="Polar residues" evidence="10">
    <location>
        <begin position="704"/>
        <end position="715"/>
    </location>
</feature>
<dbReference type="InterPro" id="IPR000330">
    <property type="entry name" value="SNF2_N"/>
</dbReference>
<feature type="region of interest" description="Disordered" evidence="10">
    <location>
        <begin position="184"/>
        <end position="217"/>
    </location>
</feature>
<sequence length="927" mass="102496">MAPRDQLERDDQGSKRKAGSTSETLSIQSTSFPAVAEDEEDAVPPLEEEVRDEPYGQLNTQVVGTRLYRGLVGPGQEVLLVRGSGINRSVHTIRCSFIIPNLRDSSALQVKNCSRVLVGNVPRGVASKLAPLMDQKRISVEGVINDGNSATLKFYGHPDDRAAVIPQLPTGTRISAPSYPQAIASRPTNNSQVITHRSSPACGRTERQPNQLEPSQAVPNANELQQILDKLNAVKDTGRSESLLDLVCNKDDILDLPVYGDPPGTQKGNLKVDLLKHQLQALQWCIEKETPVLPTNETERPVQFWQFKKNPNSSNFKVVTRSPQESAPVLGKGGLIGDAMGLGKTLSTIALVLATLNDSTPEKFSKTTLIVAPVSVLSNWEKQIRDHVSSEYLSTHLYYGNSRSISAAELQSYDLVITTYHTLAGEYGGPQESGGASRSKKKKVEGVLMDIPWKRVVLDEGHIVRNPKTKIAQAVYALTADKRWILSGTPIVSLRQKDLGSMLTFLKICKPLDCEDFFNRLLLRPLKNGVASGAQLLKALMSHICIRRTKEMQDAKGVPLISLPPVEMIRVYVTLTEDVRRLYDQIEEMSVKHFERTLKSPKGTIPQVNVLSMLTRLRQLVLHPGLLPASYLDDLTAKEAANVGDPVQIAFVRFDGSMSAKRRQEAIERFSAPVEKPAPSANPGASHKDYRSDLAESGEGDTVSLESGNSVNNRGSRLNQANARVMLISLKAGALGLNLTVANNVFLMDPWWQEAIESQAIDRVNRIGQKRNIRIYQLIAKNTVESKVLEIQGRKKELIKAAFSGTRSKETQRQQKEARIQGALPFRVSTQTRGACSQKLVLRSHRSIQTTENKHRPSRGGVNFLRLEATTRRGIYSAVRYFKFNFVMPLFSLCAPGSPLNCPPLMHKSRHLPRPAKRGKFTNRLGC</sequence>
<dbReference type="Gene3D" id="3.30.70.2330">
    <property type="match status" value="1"/>
</dbReference>
<dbReference type="Pfam" id="PF00176">
    <property type="entry name" value="SNF2-rel_dom"/>
    <property type="match status" value="1"/>
</dbReference>
<dbReference type="CDD" id="cd18793">
    <property type="entry name" value="SF2_C_SNF"/>
    <property type="match status" value="1"/>
</dbReference>
<feature type="compositionally biased region" description="Acidic residues" evidence="10">
    <location>
        <begin position="36"/>
        <end position="50"/>
    </location>
</feature>
<dbReference type="InterPro" id="IPR014905">
    <property type="entry name" value="HIRAN"/>
</dbReference>
<feature type="compositionally biased region" description="Basic and acidic residues" evidence="10">
    <location>
        <begin position="1"/>
        <end position="14"/>
    </location>
</feature>
<keyword evidence="2" id="KW-0479">Metal-binding</keyword>
<dbReference type="GO" id="GO:0008270">
    <property type="term" value="F:zinc ion binding"/>
    <property type="evidence" value="ECO:0007669"/>
    <property type="project" value="UniProtKB-KW"/>
</dbReference>
<evidence type="ECO:0000256" key="2">
    <source>
        <dbReference type="ARBA" id="ARBA00022723"/>
    </source>
</evidence>
<protein>
    <recommendedName>
        <fullName evidence="11">Helicase ATP-binding domain-containing protein</fullName>
    </recommendedName>
</protein>
<evidence type="ECO:0000313" key="12">
    <source>
        <dbReference type="EMBL" id="TEB16783.1"/>
    </source>
</evidence>
<dbReference type="Pfam" id="PF00271">
    <property type="entry name" value="Helicase_C"/>
    <property type="match status" value="1"/>
</dbReference>
<dbReference type="GO" id="GO:0003676">
    <property type="term" value="F:nucleic acid binding"/>
    <property type="evidence" value="ECO:0007669"/>
    <property type="project" value="InterPro"/>
</dbReference>
<feature type="compositionally biased region" description="Polar residues" evidence="10">
    <location>
        <begin position="186"/>
        <end position="198"/>
    </location>
</feature>
<dbReference type="GO" id="GO:0005524">
    <property type="term" value="F:ATP binding"/>
    <property type="evidence" value="ECO:0007669"/>
    <property type="project" value="UniProtKB-KW"/>
</dbReference>
<evidence type="ECO:0000259" key="11">
    <source>
        <dbReference type="PROSITE" id="PS51192"/>
    </source>
</evidence>
<dbReference type="GO" id="GO:0016818">
    <property type="term" value="F:hydrolase activity, acting on acid anhydrides, in phosphorus-containing anhydrides"/>
    <property type="evidence" value="ECO:0007669"/>
    <property type="project" value="InterPro"/>
</dbReference>
<dbReference type="EMBL" id="QPFP01000320">
    <property type="protein sequence ID" value="TEB16783.1"/>
    <property type="molecule type" value="Genomic_DNA"/>
</dbReference>
<name>A0A4Y7S5Y9_COPMI</name>
<evidence type="ECO:0000256" key="7">
    <source>
        <dbReference type="ARBA" id="ARBA00022833"/>
    </source>
</evidence>
<comment type="subcellular location">
    <subcellularLocation>
        <location evidence="1">Nucleus</location>
    </subcellularLocation>
</comment>
<dbReference type="SMART" id="SM00490">
    <property type="entry name" value="HELICc"/>
    <property type="match status" value="1"/>
</dbReference>
<dbReference type="OrthoDB" id="448448at2759"/>
<dbReference type="STRING" id="71717.A0A4Y7S5Y9"/>
<dbReference type="PROSITE" id="PS51192">
    <property type="entry name" value="HELICASE_ATP_BIND_1"/>
    <property type="match status" value="1"/>
</dbReference>
<dbReference type="Pfam" id="PF08797">
    <property type="entry name" value="HIRAN"/>
    <property type="match status" value="1"/>
</dbReference>
<keyword evidence="8" id="KW-0067">ATP-binding</keyword>
<evidence type="ECO:0000313" key="13">
    <source>
        <dbReference type="Proteomes" id="UP000298030"/>
    </source>
</evidence>
<dbReference type="InterPro" id="IPR027417">
    <property type="entry name" value="P-loop_NTPase"/>
</dbReference>
<feature type="domain" description="Helicase ATP-binding" evidence="11">
    <location>
        <begin position="325"/>
        <end position="508"/>
    </location>
</feature>
<comment type="caution">
    <text evidence="12">The sequence shown here is derived from an EMBL/GenBank/DDBJ whole genome shotgun (WGS) entry which is preliminary data.</text>
</comment>
<evidence type="ECO:0000256" key="5">
    <source>
        <dbReference type="ARBA" id="ARBA00022801"/>
    </source>
</evidence>
<dbReference type="SMART" id="SM00487">
    <property type="entry name" value="DEXDc"/>
    <property type="match status" value="1"/>
</dbReference>
<reference evidence="12 13" key="1">
    <citation type="journal article" date="2019" name="Nat. Ecol. Evol.">
        <title>Megaphylogeny resolves global patterns of mushroom evolution.</title>
        <authorList>
            <person name="Varga T."/>
            <person name="Krizsan K."/>
            <person name="Foldi C."/>
            <person name="Dima B."/>
            <person name="Sanchez-Garcia M."/>
            <person name="Sanchez-Ramirez S."/>
            <person name="Szollosi G.J."/>
            <person name="Szarkandi J.G."/>
            <person name="Papp V."/>
            <person name="Albert L."/>
            <person name="Andreopoulos W."/>
            <person name="Angelini C."/>
            <person name="Antonin V."/>
            <person name="Barry K.W."/>
            <person name="Bougher N.L."/>
            <person name="Buchanan P."/>
            <person name="Buyck B."/>
            <person name="Bense V."/>
            <person name="Catcheside P."/>
            <person name="Chovatia M."/>
            <person name="Cooper J."/>
            <person name="Damon W."/>
            <person name="Desjardin D."/>
            <person name="Finy P."/>
            <person name="Geml J."/>
            <person name="Haridas S."/>
            <person name="Hughes K."/>
            <person name="Justo A."/>
            <person name="Karasinski D."/>
            <person name="Kautmanova I."/>
            <person name="Kiss B."/>
            <person name="Kocsube S."/>
            <person name="Kotiranta H."/>
            <person name="LaButti K.M."/>
            <person name="Lechner B.E."/>
            <person name="Liimatainen K."/>
            <person name="Lipzen A."/>
            <person name="Lukacs Z."/>
            <person name="Mihaltcheva S."/>
            <person name="Morgado L.N."/>
            <person name="Niskanen T."/>
            <person name="Noordeloos M.E."/>
            <person name="Ohm R.A."/>
            <person name="Ortiz-Santana B."/>
            <person name="Ovrebo C."/>
            <person name="Racz N."/>
            <person name="Riley R."/>
            <person name="Savchenko A."/>
            <person name="Shiryaev A."/>
            <person name="Soop K."/>
            <person name="Spirin V."/>
            <person name="Szebenyi C."/>
            <person name="Tomsovsky M."/>
            <person name="Tulloss R.E."/>
            <person name="Uehling J."/>
            <person name="Grigoriev I.V."/>
            <person name="Vagvolgyi C."/>
            <person name="Papp T."/>
            <person name="Martin F.M."/>
            <person name="Miettinen O."/>
            <person name="Hibbett D.S."/>
            <person name="Nagy L.G."/>
        </authorList>
    </citation>
    <scope>NUCLEOTIDE SEQUENCE [LARGE SCALE GENOMIC DNA]</scope>
    <source>
        <strain evidence="12 13">FP101781</strain>
    </source>
</reference>
<feature type="region of interest" description="Disordered" evidence="10">
    <location>
        <begin position="1"/>
        <end position="50"/>
    </location>
</feature>
<dbReference type="Gene3D" id="3.40.50.10810">
    <property type="entry name" value="Tandem AAA-ATPase domain"/>
    <property type="match status" value="1"/>
</dbReference>
<keyword evidence="4" id="KW-0863">Zinc-finger</keyword>
<dbReference type="GO" id="GO:0006281">
    <property type="term" value="P:DNA repair"/>
    <property type="evidence" value="ECO:0007669"/>
    <property type="project" value="TreeGrafter"/>
</dbReference>
<dbReference type="SUPFAM" id="SSF52540">
    <property type="entry name" value="P-loop containing nucleoside triphosphate hydrolases"/>
    <property type="match status" value="2"/>
</dbReference>